<dbReference type="InterPro" id="IPR036192">
    <property type="entry name" value="Cell_div_ZapA-like_sf"/>
</dbReference>
<dbReference type="GO" id="GO:0000921">
    <property type="term" value="P:septin ring assembly"/>
    <property type="evidence" value="ECO:0007669"/>
    <property type="project" value="TreeGrafter"/>
</dbReference>
<dbReference type="PANTHER" id="PTHR34981">
    <property type="entry name" value="CELL DIVISION PROTEIN ZAPA"/>
    <property type="match status" value="1"/>
</dbReference>
<dbReference type="AlphaFoldDB" id="A0A7G9WHI1"/>
<feature type="compositionally biased region" description="Acidic residues" evidence="10">
    <location>
        <begin position="158"/>
        <end position="170"/>
    </location>
</feature>
<dbReference type="RefSeq" id="WP_212507207.1">
    <property type="nucleotide sequence ID" value="NZ_CP060696.1"/>
</dbReference>
<dbReference type="GO" id="GO:0043093">
    <property type="term" value="P:FtsZ-dependent cytokinesis"/>
    <property type="evidence" value="ECO:0007669"/>
    <property type="project" value="TreeGrafter"/>
</dbReference>
<evidence type="ECO:0000256" key="2">
    <source>
        <dbReference type="ARBA" id="ARBA00015195"/>
    </source>
</evidence>
<dbReference type="Proteomes" id="UP000516046">
    <property type="component" value="Chromosome"/>
</dbReference>
<evidence type="ECO:0000256" key="7">
    <source>
        <dbReference type="ARBA" id="ARBA00024910"/>
    </source>
</evidence>
<evidence type="ECO:0000256" key="3">
    <source>
        <dbReference type="ARBA" id="ARBA00022490"/>
    </source>
</evidence>
<accession>A0A7G9WHI1</accession>
<dbReference type="InterPro" id="IPR007838">
    <property type="entry name" value="Cell_div_ZapA-like"/>
</dbReference>
<name>A0A7G9WHI1_9FIRM</name>
<dbReference type="Gene3D" id="6.10.250.790">
    <property type="match status" value="1"/>
</dbReference>
<dbReference type="KEGG" id="caml:H6X83_00270"/>
<dbReference type="PANTHER" id="PTHR34981:SF1">
    <property type="entry name" value="CELL DIVISION PROTEIN ZAPA"/>
    <property type="match status" value="1"/>
</dbReference>
<dbReference type="Pfam" id="PF05164">
    <property type="entry name" value="ZapA"/>
    <property type="match status" value="1"/>
</dbReference>
<evidence type="ECO:0000313" key="11">
    <source>
        <dbReference type="EMBL" id="QNO18143.1"/>
    </source>
</evidence>
<feature type="region of interest" description="Disordered" evidence="10">
    <location>
        <begin position="112"/>
        <end position="170"/>
    </location>
</feature>
<dbReference type="GO" id="GO:0005829">
    <property type="term" value="C:cytosol"/>
    <property type="evidence" value="ECO:0007669"/>
    <property type="project" value="TreeGrafter"/>
</dbReference>
<dbReference type="EMBL" id="CP060696">
    <property type="protein sequence ID" value="QNO18143.1"/>
    <property type="molecule type" value="Genomic_DNA"/>
</dbReference>
<keyword evidence="12" id="KW-1185">Reference proteome</keyword>
<organism evidence="11 12">
    <name type="scientific">Caproicibacterium amylolyticum</name>
    <dbReference type="NCBI Taxonomy" id="2766537"/>
    <lineage>
        <taxon>Bacteria</taxon>
        <taxon>Bacillati</taxon>
        <taxon>Bacillota</taxon>
        <taxon>Clostridia</taxon>
        <taxon>Eubacteriales</taxon>
        <taxon>Oscillospiraceae</taxon>
        <taxon>Caproicibacterium</taxon>
    </lineage>
</organism>
<keyword evidence="5" id="KW-0717">Septation</keyword>
<evidence type="ECO:0000256" key="10">
    <source>
        <dbReference type="SAM" id="MobiDB-lite"/>
    </source>
</evidence>
<keyword evidence="3" id="KW-0963">Cytoplasm</keyword>
<protein>
    <recommendedName>
        <fullName evidence="2">Cell division protein ZapA</fullName>
    </recommendedName>
    <alternativeName>
        <fullName evidence="9">Z ring-associated protein ZapA</fullName>
    </alternativeName>
</protein>
<comment type="function">
    <text evidence="7">Activator of cell division through the inhibition of FtsZ GTPase activity, therefore promoting FtsZ assembly into bundles of protofilaments necessary for the formation of the division Z ring. It is recruited early at mid-cell but it is not essential for cell division.</text>
</comment>
<dbReference type="InterPro" id="IPR053712">
    <property type="entry name" value="Bac_CellDiv_Activator"/>
</dbReference>
<dbReference type="GO" id="GO:0032153">
    <property type="term" value="C:cell division site"/>
    <property type="evidence" value="ECO:0007669"/>
    <property type="project" value="TreeGrafter"/>
</dbReference>
<reference evidence="11 12" key="1">
    <citation type="submission" date="2020-08" db="EMBL/GenBank/DDBJ databases">
        <authorList>
            <person name="Ren C."/>
            <person name="Gu Y."/>
            <person name="Xu Y."/>
        </authorList>
    </citation>
    <scope>NUCLEOTIDE SEQUENCE [LARGE SCALE GENOMIC DNA]</scope>
    <source>
        <strain evidence="11 12">LBM18003</strain>
    </source>
</reference>
<comment type="subunit">
    <text evidence="8">Homodimer. Interacts with FtsZ.</text>
</comment>
<evidence type="ECO:0000256" key="1">
    <source>
        <dbReference type="ARBA" id="ARBA00004496"/>
    </source>
</evidence>
<gene>
    <name evidence="11" type="primary">zapA</name>
    <name evidence="11" type="ORF">H6X83_00270</name>
</gene>
<dbReference type="GO" id="GO:0030428">
    <property type="term" value="C:cell septum"/>
    <property type="evidence" value="ECO:0007669"/>
    <property type="project" value="TreeGrafter"/>
</dbReference>
<dbReference type="SUPFAM" id="SSF102829">
    <property type="entry name" value="Cell division protein ZapA-like"/>
    <property type="match status" value="1"/>
</dbReference>
<dbReference type="GO" id="GO:0000917">
    <property type="term" value="P:division septum assembly"/>
    <property type="evidence" value="ECO:0007669"/>
    <property type="project" value="UniProtKB-KW"/>
</dbReference>
<evidence type="ECO:0000256" key="8">
    <source>
        <dbReference type="ARBA" id="ARBA00026068"/>
    </source>
</evidence>
<evidence type="ECO:0000256" key="9">
    <source>
        <dbReference type="ARBA" id="ARBA00033158"/>
    </source>
</evidence>
<sequence length="170" mass="18739">MSKNSVRLTVFGTECVVGTDDSEAYVRSIAAEVQDCMQALSRQNETASGSVIAIVAALSFCDDYHKANKSTETLREQIKGYLEDSTKARLEAEEARKETARLQQEVASLRARLGETESDGPADSTIDAPVQRTACTGSFSRPTREAGEESGEFLHYFEEEEKENEEAKDE</sequence>
<keyword evidence="4 11" id="KW-0132">Cell division</keyword>
<evidence type="ECO:0000256" key="4">
    <source>
        <dbReference type="ARBA" id="ARBA00022618"/>
    </source>
</evidence>
<evidence type="ECO:0000313" key="12">
    <source>
        <dbReference type="Proteomes" id="UP000516046"/>
    </source>
</evidence>
<evidence type="ECO:0000256" key="6">
    <source>
        <dbReference type="ARBA" id="ARBA00023306"/>
    </source>
</evidence>
<proteinExistence type="predicted"/>
<keyword evidence="6" id="KW-0131">Cell cycle</keyword>
<comment type="subcellular location">
    <subcellularLocation>
        <location evidence="1">Cytoplasm</location>
    </subcellularLocation>
</comment>
<evidence type="ECO:0000256" key="5">
    <source>
        <dbReference type="ARBA" id="ARBA00023210"/>
    </source>
</evidence>